<dbReference type="AlphaFoldDB" id="A0A0B1T3H1"/>
<dbReference type="PROSITE" id="PS50092">
    <property type="entry name" value="TSP1"/>
    <property type="match status" value="3"/>
</dbReference>
<protein>
    <submittedName>
        <fullName evidence="6">Thrombospondin type 1 domain protein</fullName>
    </submittedName>
</protein>
<organism evidence="6 7">
    <name type="scientific">Oesophagostomum dentatum</name>
    <name type="common">Nodular worm</name>
    <dbReference type="NCBI Taxonomy" id="61180"/>
    <lineage>
        <taxon>Eukaryota</taxon>
        <taxon>Metazoa</taxon>
        <taxon>Ecdysozoa</taxon>
        <taxon>Nematoda</taxon>
        <taxon>Chromadorea</taxon>
        <taxon>Rhabditida</taxon>
        <taxon>Rhabditina</taxon>
        <taxon>Rhabditomorpha</taxon>
        <taxon>Strongyloidea</taxon>
        <taxon>Strongylidae</taxon>
        <taxon>Oesophagostomum</taxon>
    </lineage>
</organism>
<dbReference type="Pfam" id="PF00090">
    <property type="entry name" value="TSP_1"/>
    <property type="match status" value="3"/>
</dbReference>
<dbReference type="EMBL" id="KN553127">
    <property type="protein sequence ID" value="KHJ90347.1"/>
    <property type="molecule type" value="Genomic_DNA"/>
</dbReference>
<comment type="subcellular location">
    <subcellularLocation>
        <location evidence="1">Secreted</location>
    </subcellularLocation>
</comment>
<evidence type="ECO:0000256" key="3">
    <source>
        <dbReference type="ARBA" id="ARBA00022729"/>
    </source>
</evidence>
<keyword evidence="5" id="KW-1015">Disulfide bond</keyword>
<dbReference type="Gene3D" id="2.20.100.10">
    <property type="entry name" value="Thrombospondin type-1 (TSP1) repeat"/>
    <property type="match status" value="3"/>
</dbReference>
<dbReference type="SMART" id="SM00209">
    <property type="entry name" value="TSP1"/>
    <property type="match status" value="3"/>
</dbReference>
<keyword evidence="4" id="KW-0677">Repeat</keyword>
<evidence type="ECO:0000256" key="2">
    <source>
        <dbReference type="ARBA" id="ARBA00022525"/>
    </source>
</evidence>
<gene>
    <name evidence="6" type="ORF">OESDEN_09811</name>
</gene>
<evidence type="ECO:0000313" key="6">
    <source>
        <dbReference type="EMBL" id="KHJ90347.1"/>
    </source>
</evidence>
<dbReference type="SUPFAM" id="SSF82895">
    <property type="entry name" value="TSP-1 type 1 repeat"/>
    <property type="match status" value="3"/>
</dbReference>
<dbReference type="Proteomes" id="UP000053660">
    <property type="component" value="Unassembled WGS sequence"/>
</dbReference>
<accession>A0A0B1T3H1</accession>
<keyword evidence="7" id="KW-1185">Reference proteome</keyword>
<dbReference type="OrthoDB" id="6273859at2759"/>
<sequence>MYRGMAHAGCEGAAQDQSSCPSHPCPTWADWGEWSECTATCGQGNQHRYLLYREVTTGWTVIDLMLRTRTCENGSDCPGSNREIRFCQLASCPYWDEWMPWSGCSVTCGIGVCERRRKCVTDDLLNLPNLEELDEALFEVESGQADRAKSMLIARSKSKGRNFASRNQSVEDAARRAPSRTMIEGGGSCIGSDVERKPCDADVMQSITPIVPVNQRVRRHSMLFQTALVSDCECMGFSSEDEHCDSMETTTKVINEVDFSVSKANSESRISTDDETRLDENIQSALKVDESSQNRNEVSLTASVIKTEKCEWTRWSQWSTCTVSCGTGERLRKRRCSCGDNQCGAGTDQETTKCSEWKCDRKMPPVFKID</sequence>
<evidence type="ECO:0000256" key="4">
    <source>
        <dbReference type="ARBA" id="ARBA00022737"/>
    </source>
</evidence>
<evidence type="ECO:0000256" key="1">
    <source>
        <dbReference type="ARBA" id="ARBA00004613"/>
    </source>
</evidence>
<dbReference type="InterPro" id="IPR000884">
    <property type="entry name" value="TSP1_rpt"/>
</dbReference>
<evidence type="ECO:0000313" key="7">
    <source>
        <dbReference type="Proteomes" id="UP000053660"/>
    </source>
</evidence>
<dbReference type="PANTHER" id="PTHR22906:SF43">
    <property type="entry name" value="PROPERDIN"/>
    <property type="match status" value="1"/>
</dbReference>
<keyword evidence="3" id="KW-0732">Signal</keyword>
<evidence type="ECO:0000256" key="5">
    <source>
        <dbReference type="ARBA" id="ARBA00023157"/>
    </source>
</evidence>
<reference evidence="6 7" key="1">
    <citation type="submission" date="2014-03" db="EMBL/GenBank/DDBJ databases">
        <title>Draft genome of the hookworm Oesophagostomum dentatum.</title>
        <authorList>
            <person name="Mitreva M."/>
        </authorList>
    </citation>
    <scope>NUCLEOTIDE SEQUENCE [LARGE SCALE GENOMIC DNA]</scope>
    <source>
        <strain evidence="6 7">OD-Hann</strain>
    </source>
</reference>
<dbReference type="InterPro" id="IPR052065">
    <property type="entry name" value="Compl_asym_regulator"/>
</dbReference>
<keyword evidence="2" id="KW-0964">Secreted</keyword>
<name>A0A0B1T3H1_OESDE</name>
<dbReference type="InterPro" id="IPR036383">
    <property type="entry name" value="TSP1_rpt_sf"/>
</dbReference>
<proteinExistence type="predicted"/>
<dbReference type="PANTHER" id="PTHR22906">
    <property type="entry name" value="PROPERDIN"/>
    <property type="match status" value="1"/>
</dbReference>